<reference evidence="8" key="1">
    <citation type="journal article" date="2015" name="BMC Genomics">
        <title>Genomic and transcriptomic analysis of the endophytic fungus Pestalotiopsis fici reveals its lifestyle and high potential for synthesis of natural products.</title>
        <authorList>
            <person name="Wang X."/>
            <person name="Zhang X."/>
            <person name="Liu L."/>
            <person name="Xiang M."/>
            <person name="Wang W."/>
            <person name="Sun X."/>
            <person name="Che Y."/>
            <person name="Guo L."/>
            <person name="Liu G."/>
            <person name="Guo L."/>
            <person name="Wang C."/>
            <person name="Yin W.B."/>
            <person name="Stadler M."/>
            <person name="Zhang X."/>
            <person name="Liu X."/>
        </authorList>
    </citation>
    <scope>NUCLEOTIDE SEQUENCE [LARGE SCALE GENOMIC DNA]</scope>
    <source>
        <strain evidence="8">W106-1 / CGMCC3.15140</strain>
    </source>
</reference>
<dbReference type="SUPFAM" id="SSF51905">
    <property type="entry name" value="FAD/NAD(P)-binding domain"/>
    <property type="match status" value="1"/>
</dbReference>
<feature type="domain" description="FAD-binding" evidence="6">
    <location>
        <begin position="6"/>
        <end position="365"/>
    </location>
</feature>
<keyword evidence="5" id="KW-0560">Oxidoreductase</keyword>
<evidence type="ECO:0000256" key="3">
    <source>
        <dbReference type="ARBA" id="ARBA00022630"/>
    </source>
</evidence>
<dbReference type="PRINTS" id="PR00420">
    <property type="entry name" value="RNGMNOXGNASE"/>
</dbReference>
<organism evidence="7 8">
    <name type="scientific">Pestalotiopsis fici (strain W106-1 / CGMCC3.15140)</name>
    <dbReference type="NCBI Taxonomy" id="1229662"/>
    <lineage>
        <taxon>Eukaryota</taxon>
        <taxon>Fungi</taxon>
        <taxon>Dikarya</taxon>
        <taxon>Ascomycota</taxon>
        <taxon>Pezizomycotina</taxon>
        <taxon>Sordariomycetes</taxon>
        <taxon>Xylariomycetidae</taxon>
        <taxon>Amphisphaeriales</taxon>
        <taxon>Sporocadaceae</taxon>
        <taxon>Pestalotiopsis</taxon>
    </lineage>
</organism>
<dbReference type="Proteomes" id="UP000030651">
    <property type="component" value="Unassembled WGS sequence"/>
</dbReference>
<evidence type="ECO:0000256" key="4">
    <source>
        <dbReference type="ARBA" id="ARBA00022827"/>
    </source>
</evidence>
<dbReference type="AlphaFoldDB" id="W3XAN4"/>
<dbReference type="Gene3D" id="3.40.30.120">
    <property type="match status" value="1"/>
</dbReference>
<dbReference type="Gene3D" id="3.30.70.2450">
    <property type="match status" value="1"/>
</dbReference>
<dbReference type="GeneID" id="19269988"/>
<dbReference type="HOGENOM" id="CLU_009665_20_1_1"/>
<keyword evidence="4" id="KW-0274">FAD</keyword>
<proteinExistence type="predicted"/>
<comment type="cofactor">
    <cofactor evidence="1">
        <name>FAD</name>
        <dbReference type="ChEBI" id="CHEBI:57692"/>
    </cofactor>
</comment>
<dbReference type="PANTHER" id="PTHR43004">
    <property type="entry name" value="TRK SYSTEM POTASSIUM UPTAKE PROTEIN"/>
    <property type="match status" value="1"/>
</dbReference>
<dbReference type="InParanoid" id="W3XAN4"/>
<dbReference type="InterPro" id="IPR036188">
    <property type="entry name" value="FAD/NAD-bd_sf"/>
</dbReference>
<protein>
    <recommendedName>
        <fullName evidence="6">FAD-binding domain-containing protein</fullName>
    </recommendedName>
</protein>
<dbReference type="Pfam" id="PF21274">
    <property type="entry name" value="Rng_hyd_C"/>
    <property type="match status" value="1"/>
</dbReference>
<evidence type="ECO:0000256" key="1">
    <source>
        <dbReference type="ARBA" id="ARBA00001974"/>
    </source>
</evidence>
<keyword evidence="8" id="KW-1185">Reference proteome</keyword>
<dbReference type="PANTHER" id="PTHR43004:SF19">
    <property type="entry name" value="BINDING MONOOXYGENASE, PUTATIVE (JCVI)-RELATED"/>
    <property type="match status" value="1"/>
</dbReference>
<keyword evidence="3" id="KW-0285">Flavoprotein</keyword>
<evidence type="ECO:0000313" key="8">
    <source>
        <dbReference type="Proteomes" id="UP000030651"/>
    </source>
</evidence>
<dbReference type="OrthoDB" id="1716816at2759"/>
<sequence length="523" mass="56801">MSGQVYDVLIAGAGPVGLLLACELRLAASDISVLVLERDADPSNTDTPWKKAPLGMRGINTLSAESLDRRGLLDQVIGEQMLSKRSFNFAESGFSGHFAGIMFDASLVDRSNPCWKYKLPGPGFSPSPSSLERIVNATYQRAKDLGVEVLGGIDVTGATQDGEGVVVHTADEKTFRGKWLVGCDGGRSKIRKGAGFEFVGTDAELMGWTVLCDIDDPNNSLQRGFTRTPTGLYLKMLPGHIGTMEPVAAGGTFDRTKELTAEEFQVILRRVSGCDDVSVKSLQLASSYTDRAMQASTYRKDRIFLAGDSAHIHAPLGGQGMNAGIGDAMNLGWKLAAVVQGRSSPDLLDTYERERHPIGAWITEWTRAQVATMKPDLSSRAVANLVKEVIATRDGATLMTARFMGVLQRYDLSLEDGELLHQIVGFSVPDFNFLKGTGRLGEKLRSGRGILIEFGDQEQTELKSLCDGWSDRLDYVCERAKDELGFRALLVRPDGIVAWATEGEPDLAAVKASLSRWFGPKSE</sequence>
<dbReference type="KEGG" id="pfy:PFICI_04975"/>
<gene>
    <name evidence="7" type="ORF">PFICI_04975</name>
</gene>
<evidence type="ECO:0000256" key="2">
    <source>
        <dbReference type="ARBA" id="ARBA00005179"/>
    </source>
</evidence>
<evidence type="ECO:0000259" key="6">
    <source>
        <dbReference type="Pfam" id="PF01494"/>
    </source>
</evidence>
<name>W3XAN4_PESFW</name>
<dbReference type="InterPro" id="IPR002938">
    <property type="entry name" value="FAD-bd"/>
</dbReference>
<dbReference type="GO" id="GO:0016709">
    <property type="term" value="F:oxidoreductase activity, acting on paired donors, with incorporation or reduction of molecular oxygen, NAD(P)H as one donor, and incorporation of one atom of oxygen"/>
    <property type="evidence" value="ECO:0007669"/>
    <property type="project" value="UniProtKB-ARBA"/>
</dbReference>
<evidence type="ECO:0000313" key="7">
    <source>
        <dbReference type="EMBL" id="ETS83099.1"/>
    </source>
</evidence>
<dbReference type="GO" id="GO:0071949">
    <property type="term" value="F:FAD binding"/>
    <property type="evidence" value="ECO:0007669"/>
    <property type="project" value="InterPro"/>
</dbReference>
<evidence type="ECO:0000256" key="5">
    <source>
        <dbReference type="ARBA" id="ARBA00023002"/>
    </source>
</evidence>
<dbReference type="EMBL" id="KI912111">
    <property type="protein sequence ID" value="ETS83099.1"/>
    <property type="molecule type" value="Genomic_DNA"/>
</dbReference>
<dbReference type="eggNOG" id="KOG3855">
    <property type="taxonomic scope" value="Eukaryota"/>
</dbReference>
<dbReference type="Pfam" id="PF01494">
    <property type="entry name" value="FAD_binding_3"/>
    <property type="match status" value="1"/>
</dbReference>
<accession>W3XAN4</accession>
<dbReference type="OMA" id="WQNHIER"/>
<dbReference type="InterPro" id="IPR050641">
    <property type="entry name" value="RIFMO-like"/>
</dbReference>
<comment type="pathway">
    <text evidence="2">Secondary metabolite biosynthesis.</text>
</comment>
<dbReference type="Gene3D" id="3.50.50.60">
    <property type="entry name" value="FAD/NAD(P)-binding domain"/>
    <property type="match status" value="1"/>
</dbReference>
<dbReference type="RefSeq" id="XP_007831747.1">
    <property type="nucleotide sequence ID" value="XM_007833556.1"/>
</dbReference>